<feature type="repeat" description="Solcar" evidence="11">
    <location>
        <begin position="293"/>
        <end position="377"/>
    </location>
</feature>
<proteinExistence type="inferred from homology"/>
<dbReference type="InterPro" id="IPR018108">
    <property type="entry name" value="MCP_transmembrane"/>
</dbReference>
<dbReference type="InterPro" id="IPR030847">
    <property type="entry name" value="Hem25/SLC25A38"/>
</dbReference>
<evidence type="ECO:0000313" key="13">
    <source>
        <dbReference type="EMBL" id="VVT56406.1"/>
    </source>
</evidence>
<dbReference type="OrthoDB" id="1924968at2759"/>
<dbReference type="SUPFAM" id="SSF103506">
    <property type="entry name" value="Mitochondrial carrier"/>
    <property type="match status" value="1"/>
</dbReference>
<evidence type="ECO:0000256" key="6">
    <source>
        <dbReference type="ARBA" id="ARBA00022989"/>
    </source>
</evidence>
<feature type="compositionally biased region" description="Low complexity" evidence="12">
    <location>
        <begin position="8"/>
        <end position="29"/>
    </location>
</feature>
<keyword evidence="8 10" id="KW-0472">Membrane</keyword>
<keyword evidence="14" id="KW-1185">Reference proteome</keyword>
<dbReference type="RefSeq" id="XP_031855648.1">
    <property type="nucleotide sequence ID" value="XM_031999757.1"/>
</dbReference>
<dbReference type="PANTHER" id="PTHR46181:SF3">
    <property type="entry name" value="MITOCHONDRIAL GLYCINE TRANSPORTER"/>
    <property type="match status" value="1"/>
</dbReference>
<dbReference type="GO" id="GO:0015187">
    <property type="term" value="F:glycine transmembrane transporter activity"/>
    <property type="evidence" value="ECO:0007669"/>
    <property type="project" value="UniProtKB-UniRule"/>
</dbReference>
<keyword evidence="5 10" id="KW-0999">Mitochondrion inner membrane</keyword>
<evidence type="ECO:0000256" key="9">
    <source>
        <dbReference type="ARBA" id="ARBA00034060"/>
    </source>
</evidence>
<dbReference type="HAMAP" id="MF_03064">
    <property type="entry name" value="SLC25A38"/>
    <property type="match status" value="1"/>
</dbReference>
<evidence type="ECO:0000256" key="12">
    <source>
        <dbReference type="SAM" id="MobiDB-lite"/>
    </source>
</evidence>
<reference evidence="13 14" key="1">
    <citation type="submission" date="2019-09" db="EMBL/GenBank/DDBJ databases">
        <authorList>
            <person name="Brejova B."/>
        </authorList>
    </citation>
    <scope>NUCLEOTIDE SEQUENCE [LARGE SCALE GENOMIC DNA]</scope>
</reference>
<evidence type="ECO:0000256" key="10">
    <source>
        <dbReference type="HAMAP-Rule" id="MF_03064"/>
    </source>
</evidence>
<dbReference type="InterPro" id="IPR023395">
    <property type="entry name" value="MCP_dom_sf"/>
</dbReference>
<protein>
    <recommendedName>
        <fullName evidence="10">Mitochondrial glycine transporter</fullName>
    </recommendedName>
    <alternativeName>
        <fullName evidence="10">Solute carrier family 25 member 38 homolog</fullName>
    </alternativeName>
</protein>
<dbReference type="GO" id="GO:1904983">
    <property type="term" value="P:glycine import into mitochondrion"/>
    <property type="evidence" value="ECO:0007669"/>
    <property type="project" value="UniProtKB-UniRule"/>
</dbReference>
<dbReference type="AlphaFoldDB" id="A0A5E8C5E2"/>
<dbReference type="Pfam" id="PF00153">
    <property type="entry name" value="Mito_carr"/>
    <property type="match status" value="3"/>
</dbReference>
<feature type="repeat" description="Solcar" evidence="11">
    <location>
        <begin position="44"/>
        <end position="160"/>
    </location>
</feature>
<evidence type="ECO:0000256" key="1">
    <source>
        <dbReference type="ARBA" id="ARBA00004141"/>
    </source>
</evidence>
<evidence type="ECO:0000256" key="4">
    <source>
        <dbReference type="ARBA" id="ARBA00022737"/>
    </source>
</evidence>
<evidence type="ECO:0000256" key="3">
    <source>
        <dbReference type="ARBA" id="ARBA00022692"/>
    </source>
</evidence>
<evidence type="ECO:0000313" key="14">
    <source>
        <dbReference type="Proteomes" id="UP000398389"/>
    </source>
</evidence>
<dbReference type="PROSITE" id="PS50920">
    <property type="entry name" value="SOLCAR"/>
    <property type="match status" value="3"/>
</dbReference>
<keyword evidence="3 10" id="KW-0812">Transmembrane</keyword>
<feature type="region of interest" description="Disordered" evidence="12">
    <location>
        <begin position="1"/>
        <end position="47"/>
    </location>
</feature>
<comment type="function">
    <text evidence="10">Mitochondrial glycine transporter that imports glycine into the mitochondrial matrix. Plays an important role in providing glycine for the first enzymatic step in heme biosynthesis, the condensation of glycine with succinyl-CoA to produce 5-aminolevulinate (ALA) in the miochondrial matrix.</text>
</comment>
<evidence type="ECO:0000256" key="7">
    <source>
        <dbReference type="ARBA" id="ARBA00023128"/>
    </source>
</evidence>
<keyword evidence="2 10" id="KW-0813">Transport</keyword>
<keyword evidence="6 10" id="KW-1133">Transmembrane helix</keyword>
<keyword evidence="4 10" id="KW-0677">Repeat</keyword>
<feature type="repeat" description="Solcar" evidence="11">
    <location>
        <begin position="181"/>
        <end position="265"/>
    </location>
</feature>
<organism evidence="13 14">
    <name type="scientific">Magnusiomyces paraingens</name>
    <dbReference type="NCBI Taxonomy" id="2606893"/>
    <lineage>
        <taxon>Eukaryota</taxon>
        <taxon>Fungi</taxon>
        <taxon>Dikarya</taxon>
        <taxon>Ascomycota</taxon>
        <taxon>Saccharomycotina</taxon>
        <taxon>Dipodascomycetes</taxon>
        <taxon>Dipodascales</taxon>
        <taxon>Dipodascaceae</taxon>
        <taxon>Magnusiomyces</taxon>
    </lineage>
</organism>
<dbReference type="Proteomes" id="UP000398389">
    <property type="component" value="Unassembled WGS sequence"/>
</dbReference>
<dbReference type="GeneID" id="43583857"/>
<sequence>MTQDGPVATITPATTTSQATTSPTSLTSAPTPPALKPAHKTRTGSAQAHLAAGFTSGLTSSVLLQPLDLLKTRIQQQKKNPNGSSSSSSSSRIIINGSSKEAAAAAAATAESLVPGKSLRAALREIDSVAALWRGTSASAIRTSVGSALYLTTLNATRTYLARHTSLGAQSSSSSSRLPKLSMYANLASGAAVRGLVGVVTMPVTVVKVRFESSLFAYTSLADAVRDIYTRHGVAGFFKGTGVTFLRDAPNAGLYVLFYELWKDVLSRSVALFSGPNQQQQQQKDTKLLNTSTSALINSSAAILSAGMATTITGPFDTVKTRMQLDPVRYKSVWTAARLIVADEGLVGLFDGLSLRMARKALSAGISWCIYEELVRRM</sequence>
<gene>
    <name evidence="13" type="ORF">SAPINGB_P005042</name>
</gene>
<dbReference type="PANTHER" id="PTHR46181">
    <property type="entry name" value="MITOCHONDRIAL GLYCINE TRANSPORTER"/>
    <property type="match status" value="1"/>
</dbReference>
<comment type="similarity">
    <text evidence="10">Belongs to the mitochondrial carrier (TC 2.A.29) family. SLC25A38 subfamily.</text>
</comment>
<dbReference type="Gene3D" id="1.50.40.10">
    <property type="entry name" value="Mitochondrial carrier domain"/>
    <property type="match status" value="2"/>
</dbReference>
<name>A0A5E8C5E2_9ASCO</name>
<dbReference type="GO" id="GO:0005743">
    <property type="term" value="C:mitochondrial inner membrane"/>
    <property type="evidence" value="ECO:0007669"/>
    <property type="project" value="UniProtKB-SubCell"/>
</dbReference>
<evidence type="ECO:0000256" key="5">
    <source>
        <dbReference type="ARBA" id="ARBA00022792"/>
    </source>
</evidence>
<evidence type="ECO:0000256" key="8">
    <source>
        <dbReference type="ARBA" id="ARBA00023136"/>
    </source>
</evidence>
<dbReference type="EMBL" id="CABVLU010000004">
    <property type="protein sequence ID" value="VVT56406.1"/>
    <property type="molecule type" value="Genomic_DNA"/>
</dbReference>
<evidence type="ECO:0000256" key="11">
    <source>
        <dbReference type="PROSITE-ProRule" id="PRU00282"/>
    </source>
</evidence>
<evidence type="ECO:0000256" key="2">
    <source>
        <dbReference type="ARBA" id="ARBA00022448"/>
    </source>
</evidence>
<keyword evidence="7 10" id="KW-0496">Mitochondrion</keyword>
<accession>A0A5E8C5E2</accession>
<comment type="catalytic activity">
    <reaction evidence="9 10">
        <text>glycine(in) = glycine(out)</text>
        <dbReference type="Rhea" id="RHEA:70715"/>
        <dbReference type="ChEBI" id="CHEBI:57305"/>
    </reaction>
</comment>
<comment type="subcellular location">
    <subcellularLocation>
        <location evidence="1">Membrane</location>
        <topology evidence="1">Multi-pass membrane protein</topology>
    </subcellularLocation>
    <subcellularLocation>
        <location evidence="10">Mitochondrion inner membrane</location>
        <topology evidence="10">Multi-pass membrane protein</topology>
    </subcellularLocation>
</comment>